<dbReference type="FunFam" id="3.40.50.1000:FF:000001">
    <property type="entry name" value="Phospholipid-transporting ATPase IC"/>
    <property type="match status" value="1"/>
</dbReference>
<dbReference type="AlphaFoldDB" id="A0A1W0XEE7"/>
<evidence type="ECO:0000256" key="17">
    <source>
        <dbReference type="PIRSR" id="PIRSR606539-3"/>
    </source>
</evidence>
<feature type="compositionally biased region" description="Low complexity" evidence="19">
    <location>
        <begin position="25"/>
        <end position="35"/>
    </location>
</feature>
<organism evidence="22 23">
    <name type="scientific">Hypsibius exemplaris</name>
    <name type="common">Freshwater tardigrade</name>
    <dbReference type="NCBI Taxonomy" id="2072580"/>
    <lineage>
        <taxon>Eukaryota</taxon>
        <taxon>Metazoa</taxon>
        <taxon>Ecdysozoa</taxon>
        <taxon>Tardigrada</taxon>
        <taxon>Eutardigrada</taxon>
        <taxon>Parachela</taxon>
        <taxon>Hypsibioidea</taxon>
        <taxon>Hypsibiidae</taxon>
        <taxon>Hypsibius</taxon>
    </lineage>
</organism>
<evidence type="ECO:0000256" key="10">
    <source>
        <dbReference type="ARBA" id="ARBA00022967"/>
    </source>
</evidence>
<dbReference type="InterPro" id="IPR032631">
    <property type="entry name" value="P-type_ATPase_N"/>
</dbReference>
<keyword evidence="12 18" id="KW-0472">Membrane</keyword>
<keyword evidence="23" id="KW-1185">Reference proteome</keyword>
<dbReference type="GO" id="GO:0000287">
    <property type="term" value="F:magnesium ion binding"/>
    <property type="evidence" value="ECO:0007669"/>
    <property type="project" value="UniProtKB-UniRule"/>
</dbReference>
<keyword evidence="6 17" id="KW-0479">Metal-binding</keyword>
<dbReference type="PRINTS" id="PR00119">
    <property type="entry name" value="CATATPASE"/>
</dbReference>
<dbReference type="FunFam" id="3.40.50.1000:FF:000014">
    <property type="entry name" value="Phospholipid-transporting ATPase"/>
    <property type="match status" value="1"/>
</dbReference>
<feature type="transmembrane region" description="Helical" evidence="18">
    <location>
        <begin position="990"/>
        <end position="1012"/>
    </location>
</feature>
<keyword evidence="10 18" id="KW-1278">Translocase</keyword>
<evidence type="ECO:0000259" key="20">
    <source>
        <dbReference type="Pfam" id="PF16209"/>
    </source>
</evidence>
<dbReference type="InterPro" id="IPR023298">
    <property type="entry name" value="ATPase_P-typ_TM_dom_sf"/>
</dbReference>
<dbReference type="SUPFAM" id="SSF81653">
    <property type="entry name" value="Calcium ATPase, transduction domain A"/>
    <property type="match status" value="1"/>
</dbReference>
<comment type="catalytic activity">
    <reaction evidence="14">
        <text>a 1,2-diacyl-sn-glycero-3-phospho-L-serine(out) + ATP + H2O = a 1,2-diacyl-sn-glycero-3-phospho-L-serine(in) + ADP + phosphate + H(+)</text>
        <dbReference type="Rhea" id="RHEA:38567"/>
        <dbReference type="ChEBI" id="CHEBI:15377"/>
        <dbReference type="ChEBI" id="CHEBI:15378"/>
        <dbReference type="ChEBI" id="CHEBI:30616"/>
        <dbReference type="ChEBI" id="CHEBI:43474"/>
        <dbReference type="ChEBI" id="CHEBI:57262"/>
        <dbReference type="ChEBI" id="CHEBI:456216"/>
    </reaction>
    <physiologicalReaction direction="left-to-right" evidence="14">
        <dbReference type="Rhea" id="RHEA:38568"/>
    </physiologicalReaction>
</comment>
<evidence type="ECO:0000256" key="9">
    <source>
        <dbReference type="ARBA" id="ARBA00022842"/>
    </source>
</evidence>
<feature type="binding site" evidence="16">
    <location>
        <position position="794"/>
    </location>
    <ligand>
        <name>ATP</name>
        <dbReference type="ChEBI" id="CHEBI:30616"/>
    </ligand>
</feature>
<evidence type="ECO:0000256" key="4">
    <source>
        <dbReference type="ARBA" id="ARBA00022475"/>
    </source>
</evidence>
<keyword evidence="9 17" id="KW-0460">Magnesium</keyword>
<dbReference type="FunFam" id="2.70.150.10:FF:000021">
    <property type="entry name" value="Phospholipid-transporting ATPase"/>
    <property type="match status" value="1"/>
</dbReference>
<evidence type="ECO:0000259" key="21">
    <source>
        <dbReference type="Pfam" id="PF16212"/>
    </source>
</evidence>
<dbReference type="Gene3D" id="3.40.1110.10">
    <property type="entry name" value="Calcium-transporting ATPase, cytoplasmic domain N"/>
    <property type="match status" value="1"/>
</dbReference>
<evidence type="ECO:0000313" key="22">
    <source>
        <dbReference type="EMBL" id="OQV25849.1"/>
    </source>
</evidence>
<evidence type="ECO:0000256" key="12">
    <source>
        <dbReference type="ARBA" id="ARBA00023136"/>
    </source>
</evidence>
<feature type="binding site" evidence="17">
    <location>
        <position position="819"/>
    </location>
    <ligand>
        <name>Mg(2+)</name>
        <dbReference type="ChEBI" id="CHEBI:18420"/>
    </ligand>
</feature>
<evidence type="ECO:0000256" key="19">
    <source>
        <dbReference type="SAM" id="MobiDB-lite"/>
    </source>
</evidence>
<dbReference type="InterPro" id="IPR006539">
    <property type="entry name" value="P-type_ATPase_IV"/>
</dbReference>
<dbReference type="Pfam" id="PF13246">
    <property type="entry name" value="Cation_ATPase"/>
    <property type="match status" value="1"/>
</dbReference>
<evidence type="ECO:0000256" key="16">
    <source>
        <dbReference type="PIRSR" id="PIRSR606539-2"/>
    </source>
</evidence>
<feature type="transmembrane region" description="Helical" evidence="18">
    <location>
        <begin position="955"/>
        <end position="978"/>
    </location>
</feature>
<protein>
    <recommendedName>
        <fullName evidence="18">Phospholipid-transporting ATPase</fullName>
        <ecNumber evidence="18">7.6.2.1</ecNumber>
    </recommendedName>
</protein>
<dbReference type="InterPro" id="IPR001757">
    <property type="entry name" value="P_typ_ATPase"/>
</dbReference>
<keyword evidence="5 18" id="KW-0812">Transmembrane</keyword>
<feature type="transmembrane region" description="Helical" evidence="18">
    <location>
        <begin position="313"/>
        <end position="337"/>
    </location>
</feature>
<dbReference type="EC" id="7.6.2.1" evidence="18"/>
<evidence type="ECO:0000313" key="23">
    <source>
        <dbReference type="Proteomes" id="UP000192578"/>
    </source>
</evidence>
<dbReference type="Gene3D" id="3.40.50.1000">
    <property type="entry name" value="HAD superfamily/HAD-like"/>
    <property type="match status" value="1"/>
</dbReference>
<comment type="subcellular location">
    <subcellularLocation>
        <location evidence="2">Cell membrane</location>
    </subcellularLocation>
    <subcellularLocation>
        <location evidence="1 18">Membrane</location>
        <topology evidence="1 18">Multi-pass membrane protein</topology>
    </subcellularLocation>
</comment>
<dbReference type="InterPro" id="IPR044492">
    <property type="entry name" value="P_typ_ATPase_HD_dom"/>
</dbReference>
<feature type="binding site" evidence="16">
    <location>
        <position position="701"/>
    </location>
    <ligand>
        <name>ATP</name>
        <dbReference type="ChEBI" id="CHEBI:30616"/>
    </ligand>
</feature>
<comment type="similarity">
    <text evidence="3 18">Belongs to the cation transport ATPase (P-type) (TC 3.A.3) family. Type IV subfamily.</text>
</comment>
<keyword evidence="7 16" id="KW-0547">Nucleotide-binding</keyword>
<keyword evidence="11 18" id="KW-1133">Transmembrane helix</keyword>
<dbReference type="PANTHER" id="PTHR24092">
    <property type="entry name" value="PROBABLE PHOSPHOLIPID-TRANSPORTING ATPASE"/>
    <property type="match status" value="1"/>
</dbReference>
<keyword evidence="4" id="KW-1003">Cell membrane</keyword>
<name>A0A1W0XEE7_HYPEX</name>
<dbReference type="GO" id="GO:0045332">
    <property type="term" value="P:phospholipid translocation"/>
    <property type="evidence" value="ECO:0007669"/>
    <property type="project" value="TreeGrafter"/>
</dbReference>
<dbReference type="SFLD" id="SFLDG00002">
    <property type="entry name" value="C1.7:_P-type_atpase_like"/>
    <property type="match status" value="1"/>
</dbReference>
<evidence type="ECO:0000256" key="14">
    <source>
        <dbReference type="ARBA" id="ARBA00051303"/>
    </source>
</evidence>
<dbReference type="InterPro" id="IPR008250">
    <property type="entry name" value="ATPase_P-typ_transduc_dom_A_sf"/>
</dbReference>
<feature type="transmembrane region" description="Helical" evidence="18">
    <location>
        <begin position="357"/>
        <end position="378"/>
    </location>
</feature>
<feature type="domain" description="P-type ATPase C-terminal" evidence="21">
    <location>
        <begin position="841"/>
        <end position="1090"/>
    </location>
</feature>
<dbReference type="CDD" id="cd02073">
    <property type="entry name" value="P-type_ATPase_APLT_Dnf-like"/>
    <property type="match status" value="1"/>
</dbReference>
<evidence type="ECO:0000256" key="5">
    <source>
        <dbReference type="ARBA" id="ARBA00022692"/>
    </source>
</evidence>
<evidence type="ECO:0000256" key="3">
    <source>
        <dbReference type="ARBA" id="ARBA00008109"/>
    </source>
</evidence>
<feature type="transmembrane region" description="Helical" evidence="18">
    <location>
        <begin position="1059"/>
        <end position="1084"/>
    </location>
</feature>
<evidence type="ECO:0000256" key="15">
    <source>
        <dbReference type="PIRSR" id="PIRSR606539-1"/>
    </source>
</evidence>
<comment type="catalytic activity">
    <reaction evidence="13 18">
        <text>ATP + H2O + phospholipidSide 1 = ADP + phosphate + phospholipidSide 2.</text>
        <dbReference type="EC" id="7.6.2.1"/>
    </reaction>
</comment>
<comment type="cofactor">
    <cofactor evidence="17">
        <name>Mg(2+)</name>
        <dbReference type="ChEBI" id="CHEBI:18420"/>
    </cofactor>
</comment>
<dbReference type="GO" id="GO:0090556">
    <property type="term" value="F:phosphatidylserine floppase activity"/>
    <property type="evidence" value="ECO:0007669"/>
    <property type="project" value="RHEA"/>
</dbReference>
<sequence>MVFPLSYSNVAGGTSAAGLIAAEGSSSASSNGSNSPTTEPPAPASNRVIIINKQPQPLKFCSNSVSTTKYNALTFLPLFLFESFRRYSNAFFLFIACLQQIPDASPTGHYTTLAPLSFILFVSACKEIFEDTKRRMADGDVNNRKVLALKSNFGFEEYRWTKIQVGDIVQVRNNEEFPSDLVLLASSEPQGICYIETSNLDGETNLKTRLALPETAQLRSVDDLLILDGTIECETPNRHLYDFTGNIRPSGRQTIPLCPDQLLLRGSRLKNTDWVYGVVVFTGHDSKLMRNSKQGAILRLKRSQLDEFANRQVIMMFALLVLICLVSAIGNVVWQGWHLPLDWYLFPMVNRVVENKQNFGFSFLTFVILYNNLIPISLQVTLEMVRFIQTLFISWDLEMYDSTSGTPAVARTSNLNEDLGQVKYIFSDKTGTLTENKMIFRQCSAGGVVYGDHSSTQETFIDTTMTQNLRMNTPQAGIIHEFLLAVSLCHTVVTEPNPDQPNKPIYLAASPDEAALVKAAASLDYTFLKREPNHISVRVRSRADNRGGEPKYDVLNYELLEVLEFTSERKRMSVLVRTPEGRILLMCKGADSVICDRLAPHQPYLDRTIAQLDEFAGHGFRTLCIATTEIAPEFYTEWKKQFVIAATSMDRRKEKIAEACNVIERNLQLIGATAIEDRLQEGVPECIAQLRKADIKVWVLTGDKMETAVNIGHSCNLLTKGMTLFTLNETSLDRVREMLYKFRGELHDASAPCGLIVDGRALHYALSVDLRKDFFDLATQCKAVICCRASPIQKADVVSLVRVTNPRDITLAIGDGANDVAMIQTAHIGVGISGKEGLQAVCASDYAIGQFRFLQRLLLVHGAWSYERISKLILYCYHKNICLYVMQFYFAITSGFSGVTMFERWTIGLYNICFTAAPPFIIGIFDRSCSADSRMRYPILYGVSQRGELFNYAVFWRWIFSSLIHAAVIFSLTYGIFFQGVLWSDGQMSGGFLFGAAAFTYVIVVVCLKAGLETSSWSVFTHVGIWGSIVSWFVFLPIYSKIWPHFLGFGEDFVGIADAMFSSWLFWFGLIFIPITTLLFDVLYKAVNNTGYTSVVDTVRRMESLGITDLDVFLDVVKPRPLLENVTLLGMMGRHAPTSATATPAGPPQQRGYAFSQDEGGAVSQARVVSLYGATDSVPNRERMQRLSVNSLQRVHPQQPPYH</sequence>
<feature type="binding site" evidence="16">
    <location>
        <position position="621"/>
    </location>
    <ligand>
        <name>ATP</name>
        <dbReference type="ChEBI" id="CHEBI:30616"/>
    </ligand>
</feature>
<evidence type="ECO:0000256" key="13">
    <source>
        <dbReference type="ARBA" id="ARBA00034036"/>
    </source>
</evidence>
<feature type="binding site" evidence="16">
    <location>
        <position position="588"/>
    </location>
    <ligand>
        <name>ATP</name>
        <dbReference type="ChEBI" id="CHEBI:30616"/>
    </ligand>
</feature>
<dbReference type="NCBIfam" id="TIGR01652">
    <property type="entry name" value="ATPase-Plipid"/>
    <property type="match status" value="1"/>
</dbReference>
<evidence type="ECO:0000256" key="11">
    <source>
        <dbReference type="ARBA" id="ARBA00022989"/>
    </source>
</evidence>
<reference evidence="23" key="1">
    <citation type="submission" date="2017-01" db="EMBL/GenBank/DDBJ databases">
        <title>Comparative genomics of anhydrobiosis in the tardigrade Hypsibius dujardini.</title>
        <authorList>
            <person name="Yoshida Y."/>
            <person name="Koutsovoulos G."/>
            <person name="Laetsch D."/>
            <person name="Stevens L."/>
            <person name="Kumar S."/>
            <person name="Horikawa D."/>
            <person name="Ishino K."/>
            <person name="Komine S."/>
            <person name="Tomita M."/>
            <person name="Blaxter M."/>
            <person name="Arakawa K."/>
        </authorList>
    </citation>
    <scope>NUCLEOTIDE SEQUENCE [LARGE SCALE GENOMIC DNA]</scope>
    <source>
        <strain evidence="23">Z151</strain>
    </source>
</reference>
<proteinExistence type="inferred from homology"/>
<dbReference type="InterPro" id="IPR023214">
    <property type="entry name" value="HAD_sf"/>
</dbReference>
<dbReference type="GO" id="GO:0005524">
    <property type="term" value="F:ATP binding"/>
    <property type="evidence" value="ECO:0007669"/>
    <property type="project" value="UniProtKB-UniRule"/>
</dbReference>
<dbReference type="GO" id="GO:0005886">
    <property type="term" value="C:plasma membrane"/>
    <property type="evidence" value="ECO:0007669"/>
    <property type="project" value="UniProtKB-SubCell"/>
</dbReference>
<feature type="domain" description="P-type ATPase N-terminal" evidence="20">
    <location>
        <begin position="53"/>
        <end position="113"/>
    </location>
</feature>
<dbReference type="EMBL" id="MTYJ01000002">
    <property type="protein sequence ID" value="OQV25849.1"/>
    <property type="molecule type" value="Genomic_DNA"/>
</dbReference>
<accession>A0A1W0XEE7</accession>
<dbReference type="GO" id="GO:0016887">
    <property type="term" value="F:ATP hydrolysis activity"/>
    <property type="evidence" value="ECO:0007669"/>
    <property type="project" value="InterPro"/>
</dbReference>
<feature type="active site" description="4-aspartylphosphate intermediate" evidence="15">
    <location>
        <position position="428"/>
    </location>
</feature>
<dbReference type="Proteomes" id="UP000192578">
    <property type="component" value="Unassembled WGS sequence"/>
</dbReference>
<dbReference type="Pfam" id="PF16212">
    <property type="entry name" value="PhoLip_ATPase_C"/>
    <property type="match status" value="1"/>
</dbReference>
<evidence type="ECO:0000256" key="6">
    <source>
        <dbReference type="ARBA" id="ARBA00022723"/>
    </source>
</evidence>
<evidence type="ECO:0000256" key="2">
    <source>
        <dbReference type="ARBA" id="ARBA00004236"/>
    </source>
</evidence>
<feature type="binding site" evidence="16">
    <location>
        <position position="565"/>
    </location>
    <ligand>
        <name>ATP</name>
        <dbReference type="ChEBI" id="CHEBI:30616"/>
    </ligand>
</feature>
<feature type="binding site" evidence="16">
    <location>
        <position position="788"/>
    </location>
    <ligand>
        <name>ATP</name>
        <dbReference type="ChEBI" id="CHEBI:30616"/>
    </ligand>
</feature>
<feature type="region of interest" description="Disordered" evidence="19">
    <location>
        <begin position="25"/>
        <end position="44"/>
    </location>
</feature>
<dbReference type="Gene3D" id="2.70.150.10">
    <property type="entry name" value="Calcium-transporting ATPase, cytoplasmic transduction domain A"/>
    <property type="match status" value="1"/>
</dbReference>
<dbReference type="InterPro" id="IPR036412">
    <property type="entry name" value="HAD-like_sf"/>
</dbReference>
<dbReference type="SUPFAM" id="SSF56784">
    <property type="entry name" value="HAD-like"/>
    <property type="match status" value="1"/>
</dbReference>
<comment type="caution">
    <text evidence="22">The sequence shown here is derived from an EMBL/GenBank/DDBJ whole genome shotgun (WGS) entry which is preliminary data.</text>
</comment>
<evidence type="ECO:0000256" key="7">
    <source>
        <dbReference type="ARBA" id="ARBA00022741"/>
    </source>
</evidence>
<feature type="binding site" evidence="16">
    <location>
        <position position="702"/>
    </location>
    <ligand>
        <name>ATP</name>
        <dbReference type="ChEBI" id="CHEBI:30616"/>
    </ligand>
</feature>
<dbReference type="SFLD" id="SFLDS00003">
    <property type="entry name" value="Haloacid_Dehalogenase"/>
    <property type="match status" value="1"/>
</dbReference>
<feature type="binding site" evidence="16">
    <location>
        <position position="429"/>
    </location>
    <ligand>
        <name>ATP</name>
        <dbReference type="ChEBI" id="CHEBI:30616"/>
    </ligand>
</feature>
<dbReference type="Pfam" id="PF16209">
    <property type="entry name" value="PhoLip_ATPase_N"/>
    <property type="match status" value="1"/>
</dbReference>
<dbReference type="InterPro" id="IPR032630">
    <property type="entry name" value="P_typ_ATPase_c"/>
</dbReference>
<dbReference type="PROSITE" id="PS00154">
    <property type="entry name" value="ATPASE_E1_E2"/>
    <property type="match status" value="1"/>
</dbReference>
<dbReference type="SUPFAM" id="SSF81665">
    <property type="entry name" value="Calcium ATPase, transmembrane domain M"/>
    <property type="match status" value="1"/>
</dbReference>
<dbReference type="InterPro" id="IPR018303">
    <property type="entry name" value="ATPase_P-typ_P_site"/>
</dbReference>
<feature type="binding site" evidence="17">
    <location>
        <position position="815"/>
    </location>
    <ligand>
        <name>Mg(2+)</name>
        <dbReference type="ChEBI" id="CHEBI:18420"/>
    </ligand>
</feature>
<dbReference type="SFLD" id="SFLDF00027">
    <property type="entry name" value="p-type_atpase"/>
    <property type="match status" value="1"/>
</dbReference>
<feature type="binding site" evidence="16">
    <location>
        <position position="513"/>
    </location>
    <ligand>
        <name>ATP</name>
        <dbReference type="ChEBI" id="CHEBI:30616"/>
    </ligand>
</feature>
<dbReference type="OrthoDB" id="377733at2759"/>
<evidence type="ECO:0000256" key="18">
    <source>
        <dbReference type="RuleBase" id="RU362033"/>
    </source>
</evidence>
<gene>
    <name evidence="22" type="ORF">BV898_00774</name>
</gene>
<dbReference type="PANTHER" id="PTHR24092:SF150">
    <property type="entry name" value="PHOSPHOLIPID-TRANSPORTING ATPASE"/>
    <property type="match status" value="1"/>
</dbReference>
<feature type="binding site" evidence="16">
    <location>
        <position position="818"/>
    </location>
    <ligand>
        <name>ATP</name>
        <dbReference type="ChEBI" id="CHEBI:30616"/>
    </ligand>
</feature>
<dbReference type="InterPro" id="IPR023299">
    <property type="entry name" value="ATPase_P-typ_cyto_dom_N"/>
</dbReference>
<feature type="binding site" evidence="17">
    <location>
        <position position="428"/>
    </location>
    <ligand>
        <name>Mg(2+)</name>
        <dbReference type="ChEBI" id="CHEBI:18420"/>
    </ligand>
</feature>
<feature type="binding site" evidence="16">
    <location>
        <position position="819"/>
    </location>
    <ligand>
        <name>ATP</name>
        <dbReference type="ChEBI" id="CHEBI:30616"/>
    </ligand>
</feature>
<dbReference type="NCBIfam" id="TIGR01494">
    <property type="entry name" value="ATPase_P-type"/>
    <property type="match status" value="3"/>
</dbReference>
<feature type="binding site" evidence="17">
    <location>
        <position position="430"/>
    </location>
    <ligand>
        <name>Mg(2+)</name>
        <dbReference type="ChEBI" id="CHEBI:18420"/>
    </ligand>
</feature>
<feature type="binding site" evidence="16">
    <location>
        <position position="428"/>
    </location>
    <ligand>
        <name>ATP</name>
        <dbReference type="ChEBI" id="CHEBI:30616"/>
    </ligand>
</feature>
<feature type="transmembrane region" description="Helical" evidence="18">
    <location>
        <begin position="907"/>
        <end position="925"/>
    </location>
</feature>
<feature type="transmembrane region" description="Helical" evidence="18">
    <location>
        <begin position="1019"/>
        <end position="1039"/>
    </location>
</feature>
<dbReference type="SUPFAM" id="SSF81660">
    <property type="entry name" value="Metal cation-transporting ATPase, ATP-binding domain N"/>
    <property type="match status" value="1"/>
</dbReference>
<feature type="region of interest" description="Disordered" evidence="19">
    <location>
        <begin position="1137"/>
        <end position="1157"/>
    </location>
</feature>
<feature type="binding site" evidence="16">
    <location>
        <position position="703"/>
    </location>
    <ligand>
        <name>ATP</name>
        <dbReference type="ChEBI" id="CHEBI:30616"/>
    </ligand>
</feature>
<keyword evidence="8 16" id="KW-0067">ATP-binding</keyword>
<feature type="binding site" evidence="16">
    <location>
        <position position="430"/>
    </location>
    <ligand>
        <name>ATP</name>
        <dbReference type="ChEBI" id="CHEBI:30616"/>
    </ligand>
</feature>
<evidence type="ECO:0000256" key="1">
    <source>
        <dbReference type="ARBA" id="ARBA00004141"/>
    </source>
</evidence>
<dbReference type="GO" id="GO:0005802">
    <property type="term" value="C:trans-Golgi network"/>
    <property type="evidence" value="ECO:0007669"/>
    <property type="project" value="TreeGrafter"/>
</dbReference>
<evidence type="ECO:0000256" key="8">
    <source>
        <dbReference type="ARBA" id="ARBA00022840"/>
    </source>
</evidence>